<evidence type="ECO:0000256" key="3">
    <source>
        <dbReference type="ARBA" id="ARBA00022801"/>
    </source>
</evidence>
<sequence>MLKPFLLLITFLVSLSNSLKPVKTKYGYLEGITLKKYRNSVVGYLGVPFAQPPIGKLRFKAPQELNKNAYGKNFKATKLANTCYYRPKYTGFIGFDYWHPKFLNYSEDCLQLNMWVPKKPKGGVLVFLFGRGYHSGTPSLDLYNGAVIAARTRTIVVNINYRLGILGFASLGNGKVISGNMGLLDQQAALKWVYENVEYFGGDPKMITLFGEGTGASSSTAHMFSEKSAKYIRRIIANSGTIKNTWAMQPRRIVEENLQQLAKNLKCEGNDKQILKCLQSKDHKVLVAATDKIIHPEQSPLVHSFTLVDEDDVFFEGNVREKIRNRQMKKKFDVLIGKTSHEATYFMPQFLDMDHFNCKFDPRKPPNSKVNACNMNKTNFENAVKLLCEEYLIDNDDEKTILKKYSNLKDMCYRDKTARFLSDFTFDCDIVQYAKYIAQFVKGNKYFYEYKVRSSSNPWPDWMGSMHSYELEFQFGVPFRHSHRYNKKTFYKERNFSGKMVKMIGDFVNKGNPMPNIKWKQFDDSKVPALIIDANFDKYKTIRFKNAITDTCVLHDYILNKYTHWGIKFKNSRLRQHH</sequence>
<dbReference type="STRING" id="131310.A0A0N4Z9S8"/>
<keyword evidence="5" id="KW-0732">Signal</keyword>
<accession>A0A0N4Z9S8</accession>
<feature type="chain" id="PRO_5005891469" evidence="5">
    <location>
        <begin position="19"/>
        <end position="578"/>
    </location>
</feature>
<organism evidence="7 8">
    <name type="scientific">Parastrongyloides trichosuri</name>
    <name type="common">Possum-specific nematode worm</name>
    <dbReference type="NCBI Taxonomy" id="131310"/>
    <lineage>
        <taxon>Eukaryota</taxon>
        <taxon>Metazoa</taxon>
        <taxon>Ecdysozoa</taxon>
        <taxon>Nematoda</taxon>
        <taxon>Chromadorea</taxon>
        <taxon>Rhabditida</taxon>
        <taxon>Tylenchina</taxon>
        <taxon>Panagrolaimomorpha</taxon>
        <taxon>Strongyloidoidea</taxon>
        <taxon>Strongyloididae</taxon>
        <taxon>Parastrongyloides</taxon>
    </lineage>
</organism>
<dbReference type="ESTHER" id="parti-a0a0n4z9s8">
    <property type="family name" value="Cholinesterase-like"/>
</dbReference>
<dbReference type="GO" id="GO:0005615">
    <property type="term" value="C:extracellular space"/>
    <property type="evidence" value="ECO:0007669"/>
    <property type="project" value="TreeGrafter"/>
</dbReference>
<name>A0A0N4Z9S8_PARTI</name>
<dbReference type="Gene3D" id="3.40.50.1820">
    <property type="entry name" value="alpha/beta hydrolase"/>
    <property type="match status" value="1"/>
</dbReference>
<dbReference type="PRINTS" id="PR00878">
    <property type="entry name" value="CHOLNESTRASE"/>
</dbReference>
<feature type="signal peptide" evidence="5">
    <location>
        <begin position="1"/>
        <end position="18"/>
    </location>
</feature>
<keyword evidence="4" id="KW-1015">Disulfide bond</keyword>
<dbReference type="PANTHER" id="PTHR43918">
    <property type="entry name" value="ACETYLCHOLINESTERASE"/>
    <property type="match status" value="1"/>
</dbReference>
<reference evidence="8" key="1">
    <citation type="submission" date="2017-02" db="UniProtKB">
        <authorList>
            <consortium name="WormBaseParasite"/>
        </authorList>
    </citation>
    <scope>IDENTIFICATION</scope>
</reference>
<dbReference type="InterPro" id="IPR029058">
    <property type="entry name" value="AB_hydrolase_fold"/>
</dbReference>
<dbReference type="WBParaSite" id="PTRK_0000413900.1">
    <property type="protein sequence ID" value="PTRK_0000413900.1"/>
    <property type="gene ID" value="PTRK_0000413900"/>
</dbReference>
<dbReference type="GO" id="GO:0003990">
    <property type="term" value="F:acetylcholinesterase activity"/>
    <property type="evidence" value="ECO:0007669"/>
    <property type="project" value="TreeGrafter"/>
</dbReference>
<evidence type="ECO:0000313" key="8">
    <source>
        <dbReference type="WBParaSite" id="PTRK_0000413900.1"/>
    </source>
</evidence>
<dbReference type="Proteomes" id="UP000038045">
    <property type="component" value="Unplaced"/>
</dbReference>
<keyword evidence="2" id="KW-0719">Serine esterase</keyword>
<dbReference type="SUPFAM" id="SSF53474">
    <property type="entry name" value="alpha/beta-Hydrolases"/>
    <property type="match status" value="1"/>
</dbReference>
<dbReference type="InterPro" id="IPR050654">
    <property type="entry name" value="AChE-related_enzymes"/>
</dbReference>
<evidence type="ECO:0000256" key="4">
    <source>
        <dbReference type="ARBA" id="ARBA00023157"/>
    </source>
</evidence>
<dbReference type="InterPro" id="IPR002018">
    <property type="entry name" value="CarbesteraseB"/>
</dbReference>
<evidence type="ECO:0000256" key="1">
    <source>
        <dbReference type="ARBA" id="ARBA00005964"/>
    </source>
</evidence>
<feature type="domain" description="Carboxylesterase type B" evidence="6">
    <location>
        <begin position="22"/>
        <end position="539"/>
    </location>
</feature>
<dbReference type="GO" id="GO:0006581">
    <property type="term" value="P:acetylcholine catabolic process"/>
    <property type="evidence" value="ECO:0007669"/>
    <property type="project" value="TreeGrafter"/>
</dbReference>
<dbReference type="AlphaFoldDB" id="A0A0N4Z9S8"/>
<dbReference type="GO" id="GO:0005886">
    <property type="term" value="C:plasma membrane"/>
    <property type="evidence" value="ECO:0007669"/>
    <property type="project" value="TreeGrafter"/>
</dbReference>
<evidence type="ECO:0000259" key="6">
    <source>
        <dbReference type="Pfam" id="PF00135"/>
    </source>
</evidence>
<dbReference type="PANTHER" id="PTHR43918:SF15">
    <property type="entry name" value="CARBOXYLIC ESTER HYDROLASE"/>
    <property type="match status" value="1"/>
</dbReference>
<proteinExistence type="inferred from homology"/>
<comment type="similarity">
    <text evidence="1">Belongs to the type-B carboxylesterase/lipase family.</text>
</comment>
<dbReference type="Pfam" id="PF00135">
    <property type="entry name" value="COesterase"/>
    <property type="match status" value="1"/>
</dbReference>
<evidence type="ECO:0000256" key="2">
    <source>
        <dbReference type="ARBA" id="ARBA00022487"/>
    </source>
</evidence>
<keyword evidence="7" id="KW-1185">Reference proteome</keyword>
<evidence type="ECO:0000313" key="7">
    <source>
        <dbReference type="Proteomes" id="UP000038045"/>
    </source>
</evidence>
<keyword evidence="3" id="KW-0378">Hydrolase</keyword>
<dbReference type="GO" id="GO:0019695">
    <property type="term" value="P:choline metabolic process"/>
    <property type="evidence" value="ECO:0007669"/>
    <property type="project" value="TreeGrafter"/>
</dbReference>
<protein>
    <submittedName>
        <fullName evidence="8">Acetylcholinesterase</fullName>
    </submittedName>
</protein>
<evidence type="ECO:0000256" key="5">
    <source>
        <dbReference type="SAM" id="SignalP"/>
    </source>
</evidence>
<dbReference type="InterPro" id="IPR000997">
    <property type="entry name" value="Cholinesterase"/>
</dbReference>